<reference evidence="7" key="1">
    <citation type="journal article" date="2014" name="Int. J. Syst. Evol. Microbiol.">
        <title>Complete genome sequence of Corynebacterium casei LMG S-19264T (=DSM 44701T), isolated from a smear-ripened cheese.</title>
        <authorList>
            <consortium name="US DOE Joint Genome Institute (JGI-PGF)"/>
            <person name="Walter F."/>
            <person name="Albersmeier A."/>
            <person name="Kalinowski J."/>
            <person name="Ruckert C."/>
        </authorList>
    </citation>
    <scope>NUCLEOTIDE SEQUENCE</scope>
    <source>
        <strain evidence="7">JCM 4714</strain>
    </source>
</reference>
<organism evidence="7 8">
    <name type="scientific">Streptomyces alanosinicus</name>
    <dbReference type="NCBI Taxonomy" id="68171"/>
    <lineage>
        <taxon>Bacteria</taxon>
        <taxon>Bacillati</taxon>
        <taxon>Actinomycetota</taxon>
        <taxon>Actinomycetes</taxon>
        <taxon>Kitasatosporales</taxon>
        <taxon>Streptomycetaceae</taxon>
        <taxon>Streptomyces</taxon>
    </lineage>
</organism>
<dbReference type="Pfam" id="PF01526">
    <property type="entry name" value="DDE_Tnp_Tn3"/>
    <property type="match status" value="1"/>
</dbReference>
<dbReference type="GO" id="GO:0003677">
    <property type="term" value="F:DNA binding"/>
    <property type="evidence" value="ECO:0007669"/>
    <property type="project" value="UniProtKB-KW"/>
</dbReference>
<reference evidence="7" key="2">
    <citation type="submission" date="2020-09" db="EMBL/GenBank/DDBJ databases">
        <authorList>
            <person name="Sun Q."/>
            <person name="Ohkuma M."/>
        </authorList>
    </citation>
    <scope>NUCLEOTIDE SEQUENCE</scope>
    <source>
        <strain evidence="7">JCM 4714</strain>
    </source>
</reference>
<evidence type="ECO:0000256" key="1">
    <source>
        <dbReference type="ARBA" id="ARBA00009402"/>
    </source>
</evidence>
<comment type="caution">
    <text evidence="7">The sequence shown here is derived from an EMBL/GenBank/DDBJ whole genome shotgun (WGS) entry which is preliminary data.</text>
</comment>
<dbReference type="InterPro" id="IPR047653">
    <property type="entry name" value="Tn3-like_transpos"/>
</dbReference>
<dbReference type="Proteomes" id="UP000655443">
    <property type="component" value="Unassembled WGS sequence"/>
</dbReference>
<dbReference type="EMBL" id="BMVG01000011">
    <property type="protein sequence ID" value="GHE06566.1"/>
    <property type="molecule type" value="Genomic_DNA"/>
</dbReference>
<evidence type="ECO:0000313" key="7">
    <source>
        <dbReference type="EMBL" id="GHE06566.1"/>
    </source>
</evidence>
<keyword evidence="8" id="KW-1185">Reference proteome</keyword>
<keyword evidence="3" id="KW-0238">DNA-binding</keyword>
<feature type="region of interest" description="Disordered" evidence="5">
    <location>
        <begin position="700"/>
        <end position="727"/>
    </location>
</feature>
<evidence type="ECO:0000256" key="5">
    <source>
        <dbReference type="SAM" id="MobiDB-lite"/>
    </source>
</evidence>
<dbReference type="GO" id="GO:0006313">
    <property type="term" value="P:DNA transposition"/>
    <property type="evidence" value="ECO:0007669"/>
    <property type="project" value="InterPro"/>
</dbReference>
<evidence type="ECO:0000313" key="8">
    <source>
        <dbReference type="Proteomes" id="UP000655443"/>
    </source>
</evidence>
<proteinExistence type="inferred from homology"/>
<feature type="domain" description="Tn3 transposase DDE" evidence="6">
    <location>
        <begin position="297"/>
        <end position="687"/>
    </location>
</feature>
<evidence type="ECO:0000259" key="6">
    <source>
        <dbReference type="Pfam" id="PF01526"/>
    </source>
</evidence>
<name>A0A918YJX8_9ACTN</name>
<comment type="similarity">
    <text evidence="1">Belongs to the transposase 7 family.</text>
</comment>
<dbReference type="GO" id="GO:0004803">
    <property type="term" value="F:transposase activity"/>
    <property type="evidence" value="ECO:0007669"/>
    <property type="project" value="InterPro"/>
</dbReference>
<evidence type="ECO:0000256" key="2">
    <source>
        <dbReference type="ARBA" id="ARBA00022578"/>
    </source>
</evidence>
<protein>
    <submittedName>
        <fullName evidence="7">Transposase</fullName>
    </submittedName>
</protein>
<gene>
    <name evidence="7" type="ORF">GCM10010339_47610</name>
</gene>
<dbReference type="NCBIfam" id="NF033527">
    <property type="entry name" value="transpos_Tn3"/>
    <property type="match status" value="1"/>
</dbReference>
<evidence type="ECO:0000256" key="3">
    <source>
        <dbReference type="ARBA" id="ARBA00023125"/>
    </source>
</evidence>
<accession>A0A918YJX8</accession>
<keyword evidence="4" id="KW-0233">DNA recombination</keyword>
<dbReference type="AlphaFoldDB" id="A0A918YJX8"/>
<evidence type="ECO:0000256" key="4">
    <source>
        <dbReference type="ARBA" id="ARBA00023172"/>
    </source>
</evidence>
<keyword evidence="2" id="KW-0815">Transposition</keyword>
<dbReference type="InterPro" id="IPR002513">
    <property type="entry name" value="Tn3_Tnp_DDE_dom"/>
</dbReference>
<sequence>MELFIQLVQKINTRAEKKVEGEFIKELKKVRGKEGILLRLAEAAIAQPQGTVRKVIYPVAGETTLKALAAEAKANEARYRARVRTVLRSSYSGHWRRMLKPLLNALELKSNNTVYRPVMDAIDLLKRYLDQPIAEEAYFDEAEKIPLDKVVPDQWRKAVVDDKGRVERIPYELCVLVSLRDALRRREIWVVGANRWRNPEDDLPPDFDDNRDVHYDAIRQPLDATAFTDALEKKLRDALTRFDTALELGMTGGVEITSKRGEPWIKVSPLGKQEEPENLTALKTEIQRRWGTIDLLDILKEAEFATDFTDEFVSVATREATPKAVLRRRLLLVLFALGTNMGIERVTATGKHGETEAVLRRTRHLFVNRANMRAGLVKLVNATFTARDEQWWGEGTACASDSKKFGSWSSNFTTEWHQRYRGPGVMIYWHVERKSVCVYSQLKSCSASEVAAMIEGVLRHCTEMVVDRPYTDTHGASIVGFAFAHMLGFNLLPRLKNVGSARLYRPATGEDDTWPRLGPVLSKKTIDWELIRQQYDQIVKYTTALHLGTAEAEQVLRRFTRGGPKHPTYQAIEELGRAVRTAFICDYLADAELRREINDGLQVVENWNSANHDLFYGKDGDLTGDDKESQEVSMLALHLLQSALVHVNTLLLQEILAEPKWADKLTDVDRRALSPLFWTHVNPYGRFELDMSNRLDISLPTVPGPRSAPDDASTAQTGPTAGAGGRG</sequence>